<name>A0A1C4E0M8_9BACT</name>
<evidence type="ECO:0000313" key="4">
    <source>
        <dbReference type="Proteomes" id="UP000242818"/>
    </source>
</evidence>
<dbReference type="OrthoDB" id="9771072at2"/>
<dbReference type="EMBL" id="FMAR01000007">
    <property type="protein sequence ID" value="SCC37065.1"/>
    <property type="molecule type" value="Genomic_DNA"/>
</dbReference>
<dbReference type="Gene3D" id="3.40.50.720">
    <property type="entry name" value="NAD(P)-binding Rossmann-like Domain"/>
    <property type="match status" value="1"/>
</dbReference>
<dbReference type="SUPFAM" id="SSF51735">
    <property type="entry name" value="NAD(P)-binding Rossmann-fold domains"/>
    <property type="match status" value="1"/>
</dbReference>
<dbReference type="Gene3D" id="3.30.360.10">
    <property type="entry name" value="Dihydrodipicolinate Reductase, domain 2"/>
    <property type="match status" value="1"/>
</dbReference>
<accession>A0A1C4E0M8</accession>
<dbReference type="AlphaFoldDB" id="A0A1C4E0M8"/>
<evidence type="ECO:0000256" key="1">
    <source>
        <dbReference type="ARBA" id="ARBA00023002"/>
    </source>
</evidence>
<organism evidence="3 4">
    <name type="scientific">Chitinophaga costaii</name>
    <dbReference type="NCBI Taxonomy" id="1335309"/>
    <lineage>
        <taxon>Bacteria</taxon>
        <taxon>Pseudomonadati</taxon>
        <taxon>Bacteroidota</taxon>
        <taxon>Chitinophagia</taxon>
        <taxon>Chitinophagales</taxon>
        <taxon>Chitinophagaceae</taxon>
        <taxon>Chitinophaga</taxon>
    </lineage>
</organism>
<dbReference type="PANTHER" id="PTHR43818">
    <property type="entry name" value="BCDNA.GH03377"/>
    <property type="match status" value="1"/>
</dbReference>
<gene>
    <name evidence="3" type="ORF">GA0116948_1079</name>
</gene>
<evidence type="ECO:0000313" key="3">
    <source>
        <dbReference type="EMBL" id="SCC37065.1"/>
    </source>
</evidence>
<dbReference type="PROSITE" id="PS51318">
    <property type="entry name" value="TAT"/>
    <property type="match status" value="1"/>
</dbReference>
<sequence>MDHSPRRAFLRQAAVLGAAFSILSQGFLRASSSIRIGIIGCGQWGRDCLGHALRHPGVQVRALCEPDAVQRALALSSCSFSSPSLCTHWQQLVQRKDIDAVLIATPWQWHGVMALAALRAGKHVLCGPVAATTPQGHDALALASLQHGRQYITLNETDFHEDQQALQQMVKTGLFGDILQIHTGVHCAQLPGHRYALQGASSAVSMLGVDTANPFVQLSLRKETMEYITQRVGRKGQPYLVHQHGRLPVLEATTASGQSLKLQAGHMGQSPVAIGFRLQGSKGQWLESGRVLQRTEMLACHQWEAGRPYLEAHKPISSLPASALAFDHAIASLKTGGPTADALYQTLAMSRLQSFARKTLRSPDATLQLPAWIRD</sequence>
<dbReference type="InterPro" id="IPR050463">
    <property type="entry name" value="Gfo/Idh/MocA_oxidrdct_glycsds"/>
</dbReference>
<dbReference type="STRING" id="1335309.GA0116948_1079"/>
<dbReference type="InterPro" id="IPR036291">
    <property type="entry name" value="NAD(P)-bd_dom_sf"/>
</dbReference>
<feature type="domain" description="Gfo/Idh/MocA-like oxidoreductase N-terminal" evidence="2">
    <location>
        <begin position="34"/>
        <end position="145"/>
    </location>
</feature>
<dbReference type="GO" id="GO:0016491">
    <property type="term" value="F:oxidoreductase activity"/>
    <property type="evidence" value="ECO:0007669"/>
    <property type="project" value="UniProtKB-KW"/>
</dbReference>
<dbReference type="Pfam" id="PF01408">
    <property type="entry name" value="GFO_IDH_MocA"/>
    <property type="match status" value="1"/>
</dbReference>
<keyword evidence="4" id="KW-1185">Reference proteome</keyword>
<evidence type="ECO:0000259" key="2">
    <source>
        <dbReference type="Pfam" id="PF01408"/>
    </source>
</evidence>
<protein>
    <submittedName>
        <fullName evidence="3">Predicted dehydrogenase</fullName>
    </submittedName>
</protein>
<dbReference type="RefSeq" id="WP_089712171.1">
    <property type="nucleotide sequence ID" value="NZ_FMAR01000007.1"/>
</dbReference>
<dbReference type="Proteomes" id="UP000242818">
    <property type="component" value="Unassembled WGS sequence"/>
</dbReference>
<proteinExistence type="predicted"/>
<dbReference type="InterPro" id="IPR006311">
    <property type="entry name" value="TAT_signal"/>
</dbReference>
<keyword evidence="1" id="KW-0560">Oxidoreductase</keyword>
<reference evidence="3 4" key="1">
    <citation type="submission" date="2016-08" db="EMBL/GenBank/DDBJ databases">
        <authorList>
            <person name="Seilhamer J.J."/>
        </authorList>
    </citation>
    <scope>NUCLEOTIDE SEQUENCE [LARGE SCALE GENOMIC DNA]</scope>
    <source>
        <strain evidence="3 4">A37T2</strain>
    </source>
</reference>
<dbReference type="PANTHER" id="PTHR43818:SF11">
    <property type="entry name" value="BCDNA.GH03377"/>
    <property type="match status" value="1"/>
</dbReference>
<dbReference type="InterPro" id="IPR000683">
    <property type="entry name" value="Gfo/Idh/MocA-like_OxRdtase_N"/>
</dbReference>
<dbReference type="GO" id="GO:0000166">
    <property type="term" value="F:nucleotide binding"/>
    <property type="evidence" value="ECO:0007669"/>
    <property type="project" value="InterPro"/>
</dbReference>